<evidence type="ECO:0000256" key="1">
    <source>
        <dbReference type="SAM" id="Coils"/>
    </source>
</evidence>
<dbReference type="Pfam" id="PF04612">
    <property type="entry name" value="T2SSM"/>
    <property type="match status" value="1"/>
</dbReference>
<keyword evidence="2" id="KW-0812">Transmembrane</keyword>
<evidence type="ECO:0000256" key="2">
    <source>
        <dbReference type="SAM" id="Phobius"/>
    </source>
</evidence>
<protein>
    <submittedName>
        <fullName evidence="3">MSHA biogenesis protein MshJ</fullName>
    </submittedName>
</protein>
<keyword evidence="1" id="KW-0175">Coiled coil</keyword>
<sequence>MSKFSYAEMTQSFNNLSLRERVIMFVAVILCSFLITYFWILDPASIQQRRVNSELQKSYQQQDVLDNEIEMITRRLQQDPLEEINNKIAFAESTLAQLNQQLDDKLVKFIHAQQMAIALTKVLSKNPGVKISGLKSLPVKVFNASKKATEAVNPSLFYQHTLEITLQGNYNAIYQYLLNVETLKEKFYWYSLDYKVSDYPLAEVTIQIYTLSDQQDLVSG</sequence>
<proteinExistence type="predicted"/>
<reference evidence="4" key="1">
    <citation type="journal article" date="2019" name="Int. J. Syst. Evol. Microbiol.">
        <title>The Global Catalogue of Microorganisms (GCM) 10K type strain sequencing project: providing services to taxonomists for standard genome sequencing and annotation.</title>
        <authorList>
            <consortium name="The Broad Institute Genomics Platform"/>
            <consortium name="The Broad Institute Genome Sequencing Center for Infectious Disease"/>
            <person name="Wu L."/>
            <person name="Ma J."/>
        </authorList>
    </citation>
    <scope>NUCLEOTIDE SEQUENCE [LARGE SCALE GENOMIC DNA]</scope>
    <source>
        <strain evidence="4">NBRC 103166</strain>
    </source>
</reference>
<evidence type="ECO:0000313" key="3">
    <source>
        <dbReference type="EMBL" id="GLS89483.1"/>
    </source>
</evidence>
<feature type="coiled-coil region" evidence="1">
    <location>
        <begin position="81"/>
        <end position="108"/>
    </location>
</feature>
<keyword evidence="2" id="KW-0472">Membrane</keyword>
<dbReference type="RefSeq" id="WP_284202600.1">
    <property type="nucleotide sequence ID" value="NZ_BSPQ01000001.1"/>
</dbReference>
<keyword evidence="2" id="KW-1133">Transmembrane helix</keyword>
<gene>
    <name evidence="3" type="primary">mshJ</name>
    <name evidence="3" type="ORF">GCM10007916_05500</name>
</gene>
<name>A0ABQ6DWW9_9GAMM</name>
<feature type="transmembrane region" description="Helical" evidence="2">
    <location>
        <begin position="21"/>
        <end position="40"/>
    </location>
</feature>
<dbReference type="EMBL" id="BSPQ01000001">
    <property type="protein sequence ID" value="GLS89483.1"/>
    <property type="molecule type" value="Genomic_DNA"/>
</dbReference>
<accession>A0ABQ6DWW9</accession>
<comment type="caution">
    <text evidence="3">The sequence shown here is derived from an EMBL/GenBank/DDBJ whole genome shotgun (WGS) entry which is preliminary data.</text>
</comment>
<evidence type="ECO:0000313" key="4">
    <source>
        <dbReference type="Proteomes" id="UP001157353"/>
    </source>
</evidence>
<keyword evidence="4" id="KW-1185">Reference proteome</keyword>
<organism evidence="3 4">
    <name type="scientific">Psychromonas marina</name>
    <dbReference type="NCBI Taxonomy" id="88364"/>
    <lineage>
        <taxon>Bacteria</taxon>
        <taxon>Pseudomonadati</taxon>
        <taxon>Pseudomonadota</taxon>
        <taxon>Gammaproteobacteria</taxon>
        <taxon>Alteromonadales</taxon>
        <taxon>Psychromonadaceae</taxon>
        <taxon>Psychromonas</taxon>
    </lineage>
</organism>
<dbReference type="InterPro" id="IPR007690">
    <property type="entry name" value="T2SS_GspM"/>
</dbReference>
<dbReference type="Proteomes" id="UP001157353">
    <property type="component" value="Unassembled WGS sequence"/>
</dbReference>